<dbReference type="GO" id="GO:0008528">
    <property type="term" value="F:G protein-coupled peptide receptor activity"/>
    <property type="evidence" value="ECO:0007669"/>
    <property type="project" value="InterPro"/>
</dbReference>
<protein>
    <recommendedName>
        <fullName evidence="6">G-protein coupled receptors family 1 profile domain-containing protein</fullName>
    </recommendedName>
</protein>
<keyword evidence="4 5" id="KW-0472">Membrane</keyword>
<dbReference type="RefSeq" id="XP_053583372.1">
    <property type="nucleotide sequence ID" value="XM_053734459.1"/>
</dbReference>
<organism evidence="7 8">
    <name type="scientific">Caenorhabditis remanei</name>
    <name type="common">Caenorhabditis vulgaris</name>
    <dbReference type="NCBI Taxonomy" id="31234"/>
    <lineage>
        <taxon>Eukaryota</taxon>
        <taxon>Metazoa</taxon>
        <taxon>Ecdysozoa</taxon>
        <taxon>Nematoda</taxon>
        <taxon>Chromadorea</taxon>
        <taxon>Rhabditida</taxon>
        <taxon>Rhabditina</taxon>
        <taxon>Rhabditomorpha</taxon>
        <taxon>Rhabditoidea</taxon>
        <taxon>Rhabditidae</taxon>
        <taxon>Peloderinae</taxon>
        <taxon>Caenorhabditis</taxon>
    </lineage>
</organism>
<evidence type="ECO:0000256" key="4">
    <source>
        <dbReference type="ARBA" id="ARBA00023136"/>
    </source>
</evidence>
<dbReference type="Gene3D" id="1.20.1070.10">
    <property type="entry name" value="Rhodopsin 7-helix transmembrane proteins"/>
    <property type="match status" value="1"/>
</dbReference>
<dbReference type="CTD" id="9807902"/>
<evidence type="ECO:0000256" key="3">
    <source>
        <dbReference type="ARBA" id="ARBA00022989"/>
    </source>
</evidence>
<dbReference type="PANTHER" id="PTHR22751">
    <property type="entry name" value="G-PROTEIN COUPLED RECEPTOR-RELATED"/>
    <property type="match status" value="1"/>
</dbReference>
<keyword evidence="2 5" id="KW-0812">Transmembrane</keyword>
<gene>
    <name evidence="7" type="ORF">GCK72_021727</name>
</gene>
<dbReference type="Proteomes" id="UP000483820">
    <property type="component" value="Chromosome V"/>
</dbReference>
<dbReference type="EMBL" id="WUAV01000005">
    <property type="protein sequence ID" value="KAF1755158.1"/>
    <property type="molecule type" value="Genomic_DNA"/>
</dbReference>
<proteinExistence type="predicted"/>
<accession>A0A6A5GIY4</accession>
<reference evidence="7 8" key="1">
    <citation type="submission" date="2019-12" db="EMBL/GenBank/DDBJ databases">
        <title>Chromosome-level assembly of the Caenorhabditis remanei genome.</title>
        <authorList>
            <person name="Teterina A.A."/>
            <person name="Willis J.H."/>
            <person name="Phillips P.C."/>
        </authorList>
    </citation>
    <scope>NUCLEOTIDE SEQUENCE [LARGE SCALE GENOMIC DNA]</scope>
    <source>
        <strain evidence="7 8">PX506</strain>
        <tissue evidence="7">Whole organism</tissue>
    </source>
</reference>
<evidence type="ECO:0000259" key="6">
    <source>
        <dbReference type="PROSITE" id="PS50262"/>
    </source>
</evidence>
<dbReference type="PANTHER" id="PTHR22751:SF288">
    <property type="entry name" value="G-PROTEIN COUPLED RECEPTORS FAMILY 1 PROFILE DOMAIN-CONTAINING PROTEIN"/>
    <property type="match status" value="1"/>
</dbReference>
<dbReference type="GeneID" id="9807902"/>
<feature type="transmembrane region" description="Helical" evidence="5">
    <location>
        <begin position="56"/>
        <end position="74"/>
    </location>
</feature>
<dbReference type="SUPFAM" id="SSF81321">
    <property type="entry name" value="Family A G protein-coupled receptor-like"/>
    <property type="match status" value="1"/>
</dbReference>
<dbReference type="InterPro" id="IPR019427">
    <property type="entry name" value="7TM_GPCR_serpentine_rcpt_Srw"/>
</dbReference>
<dbReference type="Pfam" id="PF10324">
    <property type="entry name" value="7TM_GPCR_Srw"/>
    <property type="match status" value="1"/>
</dbReference>
<comment type="subcellular location">
    <subcellularLocation>
        <location evidence="1">Membrane</location>
    </subcellularLocation>
</comment>
<evidence type="ECO:0000256" key="5">
    <source>
        <dbReference type="SAM" id="Phobius"/>
    </source>
</evidence>
<dbReference type="GO" id="GO:0016020">
    <property type="term" value="C:membrane"/>
    <property type="evidence" value="ECO:0007669"/>
    <property type="project" value="UniProtKB-SubCell"/>
</dbReference>
<evidence type="ECO:0000256" key="1">
    <source>
        <dbReference type="ARBA" id="ARBA00004370"/>
    </source>
</evidence>
<feature type="domain" description="G-protein coupled receptors family 1 profile" evidence="6">
    <location>
        <begin position="65"/>
        <end position="354"/>
    </location>
</feature>
<dbReference type="PROSITE" id="PS50262">
    <property type="entry name" value="G_PROTEIN_RECEP_F1_2"/>
    <property type="match status" value="1"/>
</dbReference>
<dbReference type="InterPro" id="IPR017452">
    <property type="entry name" value="GPCR_Rhodpsn_7TM"/>
</dbReference>
<feature type="transmembrane region" description="Helical" evidence="5">
    <location>
        <begin position="338"/>
        <end position="357"/>
    </location>
</feature>
<sequence>METEVVMVYPWHFTDHARCIKNNWFKLKTKWLRQVLCVFSVHFNRISIFTLYNNCVHLSVICILINLLHLFVLTRKPLRSSPIYIILTTIAILDIISLSYDVHMEIAEFYKVMKVCYPKETDYNILLIKNIMEFIRNYTRRCSTWHSFSIALIRTLIIKNPINPKFEILSKPKIAFYVIPTILILCAPIHLMDIYKYEIEIYDEHYKCTQYPEYTTYFYGNTVSAMFQKDDNRIQKINRTIDAIISKFIPCLLFPIVTIILVIEIRKADIQKQRMAKSSNESKKASIESRNTSRLVLFLTLPFFMAELPLGIIFMISPMDIFRKAIGFTLFMEGLEKFFSFILSGTTATHMIVCLFMSAQYRKIVWSFVRCGYTVTEKKSEMVVQVHSQKMLSARTV</sequence>
<dbReference type="AlphaFoldDB" id="A0A6A5GIY4"/>
<feature type="transmembrane region" description="Helical" evidence="5">
    <location>
        <begin position="295"/>
        <end position="318"/>
    </location>
</feature>
<feature type="transmembrane region" description="Helical" evidence="5">
    <location>
        <begin position="244"/>
        <end position="265"/>
    </location>
</feature>
<evidence type="ECO:0000256" key="2">
    <source>
        <dbReference type="ARBA" id="ARBA00022692"/>
    </source>
</evidence>
<evidence type="ECO:0000313" key="7">
    <source>
        <dbReference type="EMBL" id="KAF1755158.1"/>
    </source>
</evidence>
<name>A0A6A5GIY4_CAERE</name>
<feature type="transmembrane region" description="Helical" evidence="5">
    <location>
        <begin position="81"/>
        <end position="100"/>
    </location>
</feature>
<feature type="transmembrane region" description="Helical" evidence="5">
    <location>
        <begin position="174"/>
        <end position="192"/>
    </location>
</feature>
<keyword evidence="3 5" id="KW-1133">Transmembrane helix</keyword>
<comment type="caution">
    <text evidence="7">The sequence shown here is derived from an EMBL/GenBank/DDBJ whole genome shotgun (WGS) entry which is preliminary data.</text>
</comment>
<dbReference type="KEGG" id="crq:GCK72_021727"/>
<evidence type="ECO:0000313" key="8">
    <source>
        <dbReference type="Proteomes" id="UP000483820"/>
    </source>
</evidence>